<keyword evidence="7" id="KW-0812">Transmembrane</keyword>
<dbReference type="CDD" id="cd04188">
    <property type="entry name" value="DPG_synthase"/>
    <property type="match status" value="1"/>
</dbReference>
<dbReference type="GO" id="GO:0004581">
    <property type="term" value="F:dolichyl-phosphate beta-glucosyltransferase activity"/>
    <property type="evidence" value="ECO:0007669"/>
    <property type="project" value="UniProtKB-EC"/>
</dbReference>
<evidence type="ECO:0000256" key="12">
    <source>
        <dbReference type="ARBA" id="ARBA00045097"/>
    </source>
</evidence>
<keyword evidence="9" id="KW-0735">Signal-anchor</keyword>
<evidence type="ECO:0000256" key="9">
    <source>
        <dbReference type="ARBA" id="ARBA00022968"/>
    </source>
</evidence>
<keyword evidence="8" id="KW-0256">Endoplasmic reticulum</keyword>
<comment type="catalytic activity">
    <reaction evidence="12">
        <text>a di-trans,poly-cis-dolichyl phosphate + UDP-alpha-D-glucose = a di-trans,poly-cis-dolichyl beta-D-glucosyl phosphate + UDP</text>
        <dbReference type="Rhea" id="RHEA:15401"/>
        <dbReference type="Rhea" id="RHEA-COMP:19498"/>
        <dbReference type="Rhea" id="RHEA-COMP:19502"/>
        <dbReference type="ChEBI" id="CHEBI:57525"/>
        <dbReference type="ChEBI" id="CHEBI:57683"/>
        <dbReference type="ChEBI" id="CHEBI:58223"/>
        <dbReference type="ChEBI" id="CHEBI:58885"/>
        <dbReference type="EC" id="2.4.1.117"/>
    </reaction>
    <physiologicalReaction direction="left-to-right" evidence="12">
        <dbReference type="Rhea" id="RHEA:15402"/>
    </physiologicalReaction>
</comment>
<keyword evidence="6" id="KW-0808">Transferase</keyword>
<evidence type="ECO:0000256" key="4">
    <source>
        <dbReference type="ARBA" id="ARBA00012583"/>
    </source>
</evidence>
<evidence type="ECO:0000256" key="5">
    <source>
        <dbReference type="ARBA" id="ARBA00022676"/>
    </source>
</evidence>
<dbReference type="EC" id="2.4.1.117" evidence="4"/>
<dbReference type="Gene3D" id="3.90.550.10">
    <property type="entry name" value="Spore Coat Polysaccharide Biosynthesis Protein SpsA, Chain A"/>
    <property type="match status" value="1"/>
</dbReference>
<comment type="caution">
    <text evidence="14">The sequence shown here is derived from an EMBL/GenBank/DDBJ whole genome shotgun (WGS) entry which is preliminary data.</text>
</comment>
<evidence type="ECO:0000256" key="6">
    <source>
        <dbReference type="ARBA" id="ARBA00022679"/>
    </source>
</evidence>
<dbReference type="InterPro" id="IPR001173">
    <property type="entry name" value="Glyco_trans_2-like"/>
</dbReference>
<comment type="subcellular location">
    <subcellularLocation>
        <location evidence="1">Endoplasmic reticulum membrane</location>
        <topology evidence="1">Single-pass membrane protein</topology>
    </subcellularLocation>
</comment>
<dbReference type="Pfam" id="PF00535">
    <property type="entry name" value="Glycos_transf_2"/>
    <property type="match status" value="1"/>
</dbReference>
<proteinExistence type="inferred from homology"/>
<name>A0A1F8H5K6_9BACT</name>
<evidence type="ECO:0000259" key="13">
    <source>
        <dbReference type="Pfam" id="PF00535"/>
    </source>
</evidence>
<evidence type="ECO:0000313" key="15">
    <source>
        <dbReference type="Proteomes" id="UP000178155"/>
    </source>
</evidence>
<evidence type="ECO:0000256" key="10">
    <source>
        <dbReference type="ARBA" id="ARBA00022989"/>
    </source>
</evidence>
<dbReference type="SUPFAM" id="SSF53448">
    <property type="entry name" value="Nucleotide-diphospho-sugar transferases"/>
    <property type="match status" value="1"/>
</dbReference>
<evidence type="ECO:0000256" key="11">
    <source>
        <dbReference type="ARBA" id="ARBA00023136"/>
    </source>
</evidence>
<reference evidence="14 15" key="1">
    <citation type="journal article" date="2016" name="Nat. Commun.">
        <title>Thousands of microbial genomes shed light on interconnected biogeochemical processes in an aquifer system.</title>
        <authorList>
            <person name="Anantharaman K."/>
            <person name="Brown C.T."/>
            <person name="Hug L.A."/>
            <person name="Sharon I."/>
            <person name="Castelle C.J."/>
            <person name="Probst A.J."/>
            <person name="Thomas B.C."/>
            <person name="Singh A."/>
            <person name="Wilkins M.J."/>
            <person name="Karaoz U."/>
            <person name="Brodie E.L."/>
            <person name="Williams K.H."/>
            <person name="Hubbard S.S."/>
            <person name="Banfield J.F."/>
        </authorList>
    </citation>
    <scope>NUCLEOTIDE SEQUENCE [LARGE SCALE GENOMIC DNA]</scope>
</reference>
<dbReference type="PANTHER" id="PTHR10859">
    <property type="entry name" value="GLYCOSYL TRANSFERASE"/>
    <property type="match status" value="1"/>
</dbReference>
<comment type="similarity">
    <text evidence="3">Belongs to the glycosyltransferase 2 family.</text>
</comment>
<accession>A0A1F8H5K6</accession>
<dbReference type="AlphaFoldDB" id="A0A1F8H5K6"/>
<dbReference type="GO" id="GO:0006487">
    <property type="term" value="P:protein N-linked glycosylation"/>
    <property type="evidence" value="ECO:0007669"/>
    <property type="project" value="TreeGrafter"/>
</dbReference>
<evidence type="ECO:0000256" key="2">
    <source>
        <dbReference type="ARBA" id="ARBA00004922"/>
    </source>
</evidence>
<evidence type="ECO:0000256" key="8">
    <source>
        <dbReference type="ARBA" id="ARBA00022824"/>
    </source>
</evidence>
<comment type="pathway">
    <text evidence="2">Protein modification; protein glycosylation.</text>
</comment>
<evidence type="ECO:0000256" key="3">
    <source>
        <dbReference type="ARBA" id="ARBA00006739"/>
    </source>
</evidence>
<evidence type="ECO:0000256" key="7">
    <source>
        <dbReference type="ARBA" id="ARBA00022692"/>
    </source>
</evidence>
<keyword evidence="5" id="KW-0328">Glycosyltransferase</keyword>
<feature type="domain" description="Glycosyltransferase 2-like" evidence="13">
    <location>
        <begin position="4"/>
        <end position="172"/>
    </location>
</feature>
<protein>
    <recommendedName>
        <fullName evidence="4">dolichyl-phosphate beta-glucosyltransferase</fullName>
        <ecNumber evidence="4">2.4.1.117</ecNumber>
    </recommendedName>
</protein>
<dbReference type="Proteomes" id="UP000178155">
    <property type="component" value="Unassembled WGS sequence"/>
</dbReference>
<sequence>MELSVIIPAKNEEQNIEATIRSIFEYLSARNVIHEIIVVTNDCTDRTDQIIDGLVPQIPTLKHIKFNHGRGKGFAVRKGMLAARGALRLFTDADNSTKIDNFEKFKTYIDQGYDVVIGSIGLPDKDVAVGSEPWYRILMGKAGNLFIQFMLTPGIYDTQRGFKMLTARATEQIFGKMKVDGWAFDVELLALARKYGFKIKEVSVKWANNIETSKVGPRAYLEVLLACVKIKWDLIIGVYND</sequence>
<keyword evidence="11" id="KW-0472">Membrane</keyword>
<organism evidence="14 15">
    <name type="scientific">Candidatus Yanofskybacteria bacterium RIFCSPLOWO2_02_FULL_47_9b</name>
    <dbReference type="NCBI Taxonomy" id="1802708"/>
    <lineage>
        <taxon>Bacteria</taxon>
        <taxon>Candidatus Yanofskyibacteriota</taxon>
    </lineage>
</organism>
<dbReference type="EMBL" id="MGKW01000045">
    <property type="protein sequence ID" value="OGN32894.1"/>
    <property type="molecule type" value="Genomic_DNA"/>
</dbReference>
<gene>
    <name evidence="14" type="ORF">A3I39_00510</name>
</gene>
<evidence type="ECO:0000313" key="14">
    <source>
        <dbReference type="EMBL" id="OGN32894.1"/>
    </source>
</evidence>
<keyword evidence="10" id="KW-1133">Transmembrane helix</keyword>
<dbReference type="InterPro" id="IPR029044">
    <property type="entry name" value="Nucleotide-diphossugar_trans"/>
</dbReference>
<dbReference type="InterPro" id="IPR035518">
    <property type="entry name" value="DPG_synthase"/>
</dbReference>
<dbReference type="PANTHER" id="PTHR10859:SF91">
    <property type="entry name" value="DOLICHYL-PHOSPHATE BETA-GLUCOSYLTRANSFERASE"/>
    <property type="match status" value="1"/>
</dbReference>
<evidence type="ECO:0000256" key="1">
    <source>
        <dbReference type="ARBA" id="ARBA00004389"/>
    </source>
</evidence>